<reference evidence="9" key="1">
    <citation type="journal article" date="2019" name="Int. J. Syst. Evol. Microbiol.">
        <title>The Global Catalogue of Microorganisms (GCM) 10K type strain sequencing project: providing services to taxonomists for standard genome sequencing and annotation.</title>
        <authorList>
            <consortium name="The Broad Institute Genomics Platform"/>
            <consortium name="The Broad Institute Genome Sequencing Center for Infectious Disease"/>
            <person name="Wu L."/>
            <person name="Ma J."/>
        </authorList>
    </citation>
    <scope>NUCLEOTIDE SEQUENCE [LARGE SCALE GENOMIC DNA]</scope>
    <source>
        <strain evidence="9">Q85</strain>
    </source>
</reference>
<comment type="subcellular location">
    <subcellularLocation>
        <location evidence="1">Membrane</location>
        <topology evidence="1">Multi-pass membrane protein</topology>
    </subcellularLocation>
</comment>
<accession>A0ABW4NGF9</accession>
<evidence type="ECO:0000256" key="6">
    <source>
        <dbReference type="SAM" id="Phobius"/>
    </source>
</evidence>
<keyword evidence="9" id="KW-1185">Reference proteome</keyword>
<dbReference type="PANTHER" id="PTHR37422:SF23">
    <property type="entry name" value="TEICHURONIC ACID BIOSYNTHESIS PROTEIN TUAE"/>
    <property type="match status" value="1"/>
</dbReference>
<dbReference type="EMBL" id="JBHUFC010000003">
    <property type="protein sequence ID" value="MFD1788395.1"/>
    <property type="molecule type" value="Genomic_DNA"/>
</dbReference>
<sequence>MTQLLAGVFLLLIPVIVHLLRSRPAKRHIAFSALVLLIFLNNLPVIGNIYGWWTWFGTVRGMTVSLGDVIALALILTRKPQKGTLPFWGLFAFYGGAVFVSIFFSSVWMATTFAWWQYGRIVLLFAAVAGEVNREKLYSSLLFGISLGLIYQSGYVIFQKLTGVVQASGTLTHQNILGLMIELSILPLIAALLGGERRKIIFLGVVAGLICIAGSGSRGTMGIAGGAILVLLLLSIIRRVTARKMMMAGLTAAVLMAAVPFAIYTLEKRFNGSDFVTEEGERDAFERAAKAMARDHPFGVGSNMYVSVSNAEGYAALAGVGWQFTSRAVPVHNAYLLARAETGLWGLIAFICLLSVPTVAGLVFAFADRRDPRGEAALGSAVALSANLIHNTLEFATHTYAIQALAVLNIAVIAALIRDRRITRRSKAMSRRKAPLGTVMSGPSVAA</sequence>
<feature type="transmembrane region" description="Helical" evidence="6">
    <location>
        <begin position="247"/>
        <end position="266"/>
    </location>
</feature>
<evidence type="ECO:0000256" key="3">
    <source>
        <dbReference type="ARBA" id="ARBA00022989"/>
    </source>
</evidence>
<feature type="transmembrane region" description="Helical" evidence="6">
    <location>
        <begin position="399"/>
        <end position="417"/>
    </location>
</feature>
<evidence type="ECO:0000313" key="9">
    <source>
        <dbReference type="Proteomes" id="UP001597283"/>
    </source>
</evidence>
<keyword evidence="4 6" id="KW-0472">Membrane</keyword>
<keyword evidence="8" id="KW-0436">Ligase</keyword>
<dbReference type="PANTHER" id="PTHR37422">
    <property type="entry name" value="TEICHURONIC ACID BIOSYNTHESIS PROTEIN TUAE"/>
    <property type="match status" value="1"/>
</dbReference>
<organism evidence="8 9">
    <name type="scientific">Sphingomonas floccifaciens</name>
    <dbReference type="NCBI Taxonomy" id="1844115"/>
    <lineage>
        <taxon>Bacteria</taxon>
        <taxon>Pseudomonadati</taxon>
        <taxon>Pseudomonadota</taxon>
        <taxon>Alphaproteobacteria</taxon>
        <taxon>Sphingomonadales</taxon>
        <taxon>Sphingomonadaceae</taxon>
        <taxon>Sphingomonas</taxon>
    </lineage>
</organism>
<evidence type="ECO:0000256" key="1">
    <source>
        <dbReference type="ARBA" id="ARBA00004141"/>
    </source>
</evidence>
<feature type="transmembrane region" description="Helical" evidence="6">
    <location>
        <begin position="176"/>
        <end position="193"/>
    </location>
</feature>
<feature type="domain" description="O-antigen ligase-related" evidence="7">
    <location>
        <begin position="204"/>
        <end position="351"/>
    </location>
</feature>
<feature type="transmembrane region" description="Helical" evidence="6">
    <location>
        <begin position="52"/>
        <end position="75"/>
    </location>
</feature>
<feature type="transmembrane region" description="Helical" evidence="6">
    <location>
        <begin position="223"/>
        <end position="240"/>
    </location>
</feature>
<dbReference type="Proteomes" id="UP001597283">
    <property type="component" value="Unassembled WGS sequence"/>
</dbReference>
<dbReference type="Pfam" id="PF04932">
    <property type="entry name" value="Wzy_C"/>
    <property type="match status" value="1"/>
</dbReference>
<comment type="caution">
    <text evidence="8">The sequence shown here is derived from an EMBL/GenBank/DDBJ whole genome shotgun (WGS) entry which is preliminary data.</text>
</comment>
<feature type="transmembrane region" description="Helical" evidence="6">
    <location>
        <begin position="137"/>
        <end position="156"/>
    </location>
</feature>
<dbReference type="RefSeq" id="WP_380940779.1">
    <property type="nucleotide sequence ID" value="NZ_JBHUFC010000003.1"/>
</dbReference>
<feature type="transmembrane region" description="Helical" evidence="6">
    <location>
        <begin position="87"/>
        <end position="107"/>
    </location>
</feature>
<dbReference type="InterPro" id="IPR007016">
    <property type="entry name" value="O-antigen_ligase-rel_domated"/>
</dbReference>
<keyword evidence="3 6" id="KW-1133">Transmembrane helix</keyword>
<evidence type="ECO:0000256" key="4">
    <source>
        <dbReference type="ARBA" id="ARBA00023136"/>
    </source>
</evidence>
<dbReference type="InterPro" id="IPR051533">
    <property type="entry name" value="WaaL-like"/>
</dbReference>
<dbReference type="GO" id="GO:0016874">
    <property type="term" value="F:ligase activity"/>
    <property type="evidence" value="ECO:0007669"/>
    <property type="project" value="UniProtKB-KW"/>
</dbReference>
<feature type="region of interest" description="Disordered" evidence="5">
    <location>
        <begin position="428"/>
        <end position="447"/>
    </location>
</feature>
<keyword evidence="2 6" id="KW-0812">Transmembrane</keyword>
<evidence type="ECO:0000313" key="8">
    <source>
        <dbReference type="EMBL" id="MFD1788395.1"/>
    </source>
</evidence>
<feature type="transmembrane region" description="Helical" evidence="6">
    <location>
        <begin position="344"/>
        <end position="364"/>
    </location>
</feature>
<protein>
    <submittedName>
        <fullName evidence="8">O-antigen ligase family protein</fullName>
    </submittedName>
</protein>
<feature type="transmembrane region" description="Helical" evidence="6">
    <location>
        <begin position="200"/>
        <end position="217"/>
    </location>
</feature>
<feature type="transmembrane region" description="Helical" evidence="6">
    <location>
        <begin position="6"/>
        <end position="22"/>
    </location>
</feature>
<name>A0ABW4NGF9_9SPHN</name>
<feature type="transmembrane region" description="Helical" evidence="6">
    <location>
        <begin position="29"/>
        <end position="46"/>
    </location>
</feature>
<evidence type="ECO:0000256" key="2">
    <source>
        <dbReference type="ARBA" id="ARBA00022692"/>
    </source>
</evidence>
<evidence type="ECO:0000259" key="7">
    <source>
        <dbReference type="Pfam" id="PF04932"/>
    </source>
</evidence>
<evidence type="ECO:0000256" key="5">
    <source>
        <dbReference type="SAM" id="MobiDB-lite"/>
    </source>
</evidence>
<feature type="transmembrane region" description="Helical" evidence="6">
    <location>
        <begin position="113"/>
        <end position="130"/>
    </location>
</feature>
<proteinExistence type="predicted"/>
<gene>
    <name evidence="8" type="ORF">ACFSC3_12510</name>
</gene>